<sequence>MDAIFKEKSISSTKQEFPSIFRQALKGFEIITGNQKSNNEETVSIISTKLLEDIIDTAYKFNPVIEPDEDGLGYTVALDEVMVFGDGDTLEEAFYDLVENLIEYAMLYLEKVDFYRQVDNRKGHYPYLRRVAKCTNRDEVLEVILECRTDLQQAILKK</sequence>
<protein>
    <submittedName>
        <fullName evidence="1">Antitoxin of toxin-antitoxin, RelE / RelB, TA system</fullName>
    </submittedName>
</protein>
<dbReference type="EMBL" id="FQZS01000036">
    <property type="protein sequence ID" value="SHJ36510.1"/>
    <property type="molecule type" value="Genomic_DNA"/>
</dbReference>
<reference evidence="1 2" key="1">
    <citation type="submission" date="2016-11" db="EMBL/GenBank/DDBJ databases">
        <authorList>
            <person name="Jaros S."/>
            <person name="Januszkiewicz K."/>
            <person name="Wedrychowicz H."/>
        </authorList>
    </citation>
    <scope>NUCLEOTIDE SEQUENCE [LARGE SCALE GENOMIC DNA]</scope>
    <source>
        <strain evidence="1 2">DSM 19022</strain>
    </source>
</reference>
<dbReference type="InterPro" id="IPR035424">
    <property type="entry name" value="Antitoxin_RelB"/>
</dbReference>
<dbReference type="STRING" id="1122184.SAMN02745176_03354"/>
<proteinExistence type="predicted"/>
<dbReference type="AlphaFoldDB" id="A0A1M6IPX9"/>
<dbReference type="RefSeq" id="WP_073027820.1">
    <property type="nucleotide sequence ID" value="NZ_FQZS01000036.1"/>
</dbReference>
<keyword evidence="2" id="KW-1185">Reference proteome</keyword>
<dbReference type="InterPro" id="IPR035069">
    <property type="entry name" value="TTHA1013/TTHA0281-like"/>
</dbReference>
<dbReference type="SUPFAM" id="SSF143100">
    <property type="entry name" value="TTHA1013/TTHA0281-like"/>
    <property type="match status" value="1"/>
</dbReference>
<organism evidence="1 2">
    <name type="scientific">Lutispora thermophila DSM 19022</name>
    <dbReference type="NCBI Taxonomy" id="1122184"/>
    <lineage>
        <taxon>Bacteria</taxon>
        <taxon>Bacillati</taxon>
        <taxon>Bacillota</taxon>
        <taxon>Clostridia</taxon>
        <taxon>Lutisporales</taxon>
        <taxon>Lutisporaceae</taxon>
        <taxon>Lutispora</taxon>
    </lineage>
</organism>
<dbReference type="Proteomes" id="UP000184442">
    <property type="component" value="Unassembled WGS sequence"/>
</dbReference>
<evidence type="ECO:0000313" key="1">
    <source>
        <dbReference type="EMBL" id="SHJ36510.1"/>
    </source>
</evidence>
<name>A0A1M6IPX9_9FIRM</name>
<dbReference type="Pfam" id="PF12910">
    <property type="entry name" value="PHD_like"/>
    <property type="match status" value="1"/>
</dbReference>
<evidence type="ECO:0000313" key="2">
    <source>
        <dbReference type="Proteomes" id="UP000184442"/>
    </source>
</evidence>
<dbReference type="Gene3D" id="3.30.160.620">
    <property type="match status" value="1"/>
</dbReference>
<accession>A0A1M6IPX9</accession>
<gene>
    <name evidence="1" type="ORF">SAMN02745176_03354</name>
</gene>